<feature type="compositionally biased region" description="Low complexity" evidence="5">
    <location>
        <begin position="889"/>
        <end position="912"/>
    </location>
</feature>
<feature type="compositionally biased region" description="Acidic residues" evidence="5">
    <location>
        <begin position="749"/>
        <end position="776"/>
    </location>
</feature>
<feature type="domain" description="BUB1 N-terminal" evidence="7">
    <location>
        <begin position="72"/>
        <end position="233"/>
    </location>
</feature>
<evidence type="ECO:0000259" key="6">
    <source>
        <dbReference type="PROSITE" id="PS50011"/>
    </source>
</evidence>
<evidence type="ECO:0000256" key="4">
    <source>
        <dbReference type="ARBA" id="ARBA00023328"/>
    </source>
</evidence>
<comment type="subcellular location">
    <subcellularLocation>
        <location evidence="1">Chromosome</location>
        <location evidence="1">Centromere</location>
        <location evidence="1">Kinetochore</location>
    </subcellularLocation>
</comment>
<evidence type="ECO:0000256" key="5">
    <source>
        <dbReference type="SAM" id="MobiDB-lite"/>
    </source>
</evidence>
<dbReference type="PANTHER" id="PTHR14030">
    <property type="entry name" value="MITOTIC CHECKPOINT SERINE/THREONINE-PROTEIN KINASE BUB1"/>
    <property type="match status" value="1"/>
</dbReference>
<evidence type="ECO:0000256" key="1">
    <source>
        <dbReference type="ARBA" id="ARBA00004629"/>
    </source>
</evidence>
<protein>
    <submittedName>
        <fullName evidence="8">Protein kinase</fullName>
        <ecNumber evidence="8">2.7.11.1</ecNumber>
    </submittedName>
</protein>
<evidence type="ECO:0000256" key="2">
    <source>
        <dbReference type="ARBA" id="ARBA00022454"/>
    </source>
</evidence>
<proteinExistence type="predicted"/>
<dbReference type="CDD" id="cd13981">
    <property type="entry name" value="STKc_Bub1_BubR1"/>
    <property type="match status" value="1"/>
</dbReference>
<comment type="caution">
    <text evidence="8">The sequence shown here is derived from an EMBL/GenBank/DDBJ whole genome shotgun (WGS) entry which is preliminary data.</text>
</comment>
<keyword evidence="9" id="KW-1185">Reference proteome</keyword>
<dbReference type="SMART" id="SM00220">
    <property type="entry name" value="S_TKc"/>
    <property type="match status" value="1"/>
</dbReference>
<dbReference type="InterPro" id="IPR015661">
    <property type="entry name" value="Bub1/Mad3"/>
</dbReference>
<evidence type="ECO:0000313" key="9">
    <source>
        <dbReference type="Proteomes" id="UP001642501"/>
    </source>
</evidence>
<evidence type="ECO:0000313" key="8">
    <source>
        <dbReference type="EMBL" id="CAK7264782.1"/>
    </source>
</evidence>
<accession>A0ABP0DCF3</accession>
<keyword evidence="2" id="KW-0158">Chromosome</keyword>
<organism evidence="8 9">
    <name type="scientific">Sporothrix epigloea</name>
    <dbReference type="NCBI Taxonomy" id="1892477"/>
    <lineage>
        <taxon>Eukaryota</taxon>
        <taxon>Fungi</taxon>
        <taxon>Dikarya</taxon>
        <taxon>Ascomycota</taxon>
        <taxon>Pezizomycotina</taxon>
        <taxon>Sordariomycetes</taxon>
        <taxon>Sordariomycetidae</taxon>
        <taxon>Ophiostomatales</taxon>
        <taxon>Ophiostomataceae</taxon>
        <taxon>Sporothrix</taxon>
    </lineage>
</organism>
<dbReference type="Pfam" id="PF08171">
    <property type="entry name" value="Mad3_BUB1_II"/>
    <property type="match status" value="1"/>
</dbReference>
<feature type="region of interest" description="Disordered" evidence="5">
    <location>
        <begin position="509"/>
        <end position="695"/>
    </location>
</feature>
<feature type="region of interest" description="Disordered" evidence="5">
    <location>
        <begin position="887"/>
        <end position="912"/>
    </location>
</feature>
<dbReference type="EC" id="2.7.11.1" evidence="8"/>
<feature type="compositionally biased region" description="Acidic residues" evidence="5">
    <location>
        <begin position="514"/>
        <end position="528"/>
    </location>
</feature>
<gene>
    <name evidence="8" type="primary">BUB1</name>
    <name evidence="8" type="ORF">SEPCBS57363_001255</name>
</gene>
<dbReference type="InterPro" id="IPR011009">
    <property type="entry name" value="Kinase-like_dom_sf"/>
</dbReference>
<dbReference type="Pfam" id="PF08311">
    <property type="entry name" value="Mad3_BUB1_I"/>
    <property type="match status" value="1"/>
</dbReference>
<reference evidence="8 9" key="1">
    <citation type="submission" date="2024-01" db="EMBL/GenBank/DDBJ databases">
        <authorList>
            <person name="Allen C."/>
            <person name="Tagirdzhanova G."/>
        </authorList>
    </citation>
    <scope>NUCLEOTIDE SEQUENCE [LARGE SCALE GENOMIC DNA]</scope>
    <source>
        <strain evidence="8 9">CBS 573.63</strain>
    </source>
</reference>
<dbReference type="InterPro" id="IPR000719">
    <property type="entry name" value="Prot_kinase_dom"/>
</dbReference>
<dbReference type="InterPro" id="IPR012572">
    <property type="entry name" value="Mad3/Bub1_II"/>
</dbReference>
<dbReference type="GO" id="GO:0004674">
    <property type="term" value="F:protein serine/threonine kinase activity"/>
    <property type="evidence" value="ECO:0007669"/>
    <property type="project" value="UniProtKB-EC"/>
</dbReference>
<keyword evidence="8" id="KW-0808">Transferase</keyword>
<dbReference type="InterPro" id="IPR008271">
    <property type="entry name" value="Ser/Thr_kinase_AS"/>
</dbReference>
<dbReference type="PROSITE" id="PS00108">
    <property type="entry name" value="PROTEIN_KINASE_ST"/>
    <property type="match status" value="1"/>
</dbReference>
<name>A0ABP0DCF3_9PEZI</name>
<dbReference type="PANTHER" id="PTHR14030:SF4">
    <property type="entry name" value="BUB1 KINASE, ISOFORM A-RELATED"/>
    <property type="match status" value="1"/>
</dbReference>
<keyword evidence="8" id="KW-0418">Kinase</keyword>
<dbReference type="PROSITE" id="PS50011">
    <property type="entry name" value="PROTEIN_KINASE_DOM"/>
    <property type="match status" value="1"/>
</dbReference>
<feature type="region of interest" description="Disordered" evidence="5">
    <location>
        <begin position="252"/>
        <end position="279"/>
    </location>
</feature>
<dbReference type="Gene3D" id="1.25.40.430">
    <property type="match status" value="1"/>
</dbReference>
<feature type="compositionally biased region" description="Polar residues" evidence="5">
    <location>
        <begin position="597"/>
        <end position="608"/>
    </location>
</feature>
<evidence type="ECO:0000259" key="7">
    <source>
        <dbReference type="PROSITE" id="PS51489"/>
    </source>
</evidence>
<dbReference type="InterPro" id="IPR013212">
    <property type="entry name" value="Mad3/Bub1_I"/>
</dbReference>
<dbReference type="Proteomes" id="UP001642501">
    <property type="component" value="Unassembled WGS sequence"/>
</dbReference>
<dbReference type="EMBL" id="CAWUOM010000012">
    <property type="protein sequence ID" value="CAK7264782.1"/>
    <property type="molecule type" value="Genomic_DNA"/>
</dbReference>
<feature type="compositionally biased region" description="Low complexity" evidence="5">
    <location>
        <begin position="259"/>
        <end position="277"/>
    </location>
</feature>
<evidence type="ECO:0000256" key="3">
    <source>
        <dbReference type="ARBA" id="ARBA00022838"/>
    </source>
</evidence>
<dbReference type="SUPFAM" id="SSF56112">
    <property type="entry name" value="Protein kinase-like (PK-like)"/>
    <property type="match status" value="1"/>
</dbReference>
<sequence length="1312" mass="145655">MAASDDLINFDVIESQKENIQSLPGGRSARKLAQLYSPQSTDIQSERLAPALTPLFNPGDTKTLHDTIRADFEAEVAVAAESDDPLDVYDRYVRWTLDAYPSAQATPQSQLHVLLERSTKAFVGAAQYRNDPRYLRLWLHYIHFFSDAPRENYLYLSRHGIGENLALFYEEYAAWLEGATRWAQADEVFRLGVERSARPQARLMRKYSEFKQRRETRAIEHPEIEAPSSPALPTVRPALAAKVDPYASAAADFSDPQEAIRSQDQQRQRQASGQAARTAKSKMAIFSDVNASAEAPVLPAAGATAKGWENIGSLAERKKENTIAAKPWAGEKLSAGGKKTKTKMAVFKDAIQINPASGKKERVFVDLRAVYPSPEEPGTELSFEEIWAANRGLLHCEWITPETEVHDLLPSPELPGKLDIPNGAAANVIDRHDRVMLDENGKMVKHHEQHNRPRKKFEEANVTQIIKAKLDSPSRPRMKKKNSNLSEPTMTMHTRAATDDIYEIFNQPKKQHIEEDEDNELFDDDYETDGGYTSGAESSGTARHGSISEAEVGDEEEEGEKGGTECAEADAAANDDNVAENENKWSKFAPQIHNHDLNGNQSSGQKKSATALDADDIDNGSDRADYDEVFSPLPIRGFPYPLGGDENEGRLVSHTSPSPPPPADRAILQDPPRTRTVFIPIPPEDYVAPTRPYRDPAEVANNRLPFMTPITERTESSLEFDLKDNKRALHAKTPSKAVGRRSVSLPSVSDDDEDEDGDEGTEDDDDDVLVDEEGEEERTRSGIMAEPMSSPLIDIVDDEDLPQPAPLKLTIFKDPVMPETGNKATSLIAKPLQASIISDTQCNPFDEGIRREIVASIQPPLSSYPGFYDHREEKCEKGAEIRRYAKAVSNKSKPNASNGAASSGSNSDRSSGAGVPVVIQFEDCLSQYTIRREIGAGAFAPVYLVENKNPNGEESAGDADINQQVVAQMGRGAFASSHTRRYALEALKLENTPTTWEFYLMRLAHTRLGPQHRAIASLAPALECHLYRDDTFLFLPYYPHGTLLDVVNLFRSEPSGVMDEILSMFFAIELFRTVESLHCKNILHGDIKADNCLLRLEDPTSTTSPFSSSANSSKNRSADGIEQLSSQWTADGSSGWSARGVTLIDFGRAIDMRMFPAGVKFVADWKTTAQDCAEMREGRPWTWQIDYHGLAGALHCLLFGKYMETILCDQGIGAAFGGGIADGIMERGPVKRYRIRETLKRYWQTDIWSDAFELLLNPAGFVSAEEGNKLPAIRSMRQLRERMEAWLSTNCERGVGLKSLIVKLEHWARARK</sequence>
<keyword evidence="4" id="KW-0137">Centromere</keyword>
<dbReference type="SMART" id="SM00777">
    <property type="entry name" value="Mad3_BUB1_I"/>
    <property type="match status" value="1"/>
</dbReference>
<feature type="domain" description="Protein kinase" evidence="6">
    <location>
        <begin position="928"/>
        <end position="1312"/>
    </location>
</feature>
<keyword evidence="3" id="KW-0995">Kinetochore</keyword>
<feature type="region of interest" description="Disordered" evidence="5">
    <location>
        <begin position="731"/>
        <end position="786"/>
    </location>
</feature>
<feature type="compositionally biased region" description="Low complexity" evidence="5">
    <location>
        <begin position="564"/>
        <end position="576"/>
    </location>
</feature>
<dbReference type="PROSITE" id="PS51489">
    <property type="entry name" value="BUB1_N"/>
    <property type="match status" value="1"/>
</dbReference>
<dbReference type="Gene3D" id="1.10.510.10">
    <property type="entry name" value="Transferase(Phosphotransferase) domain 1"/>
    <property type="match status" value="1"/>
</dbReference>